<dbReference type="Ensembl" id="ENSRNOT00000087833.3">
    <property type="protein sequence ID" value="ENSRNOP00000071720.1"/>
    <property type="gene ID" value="ENSRNOG00000056900.3"/>
</dbReference>
<gene>
    <name evidence="2 4" type="primary">AABR07015525.1</name>
</gene>
<keyword evidence="3" id="KW-1185">Reference proteome</keyword>
<dbReference type="AlphaFoldDB" id="Q6QI51"/>
<protein>
    <submittedName>
        <fullName evidence="1">LRRGT00157</fullName>
    </submittedName>
</protein>
<dbReference type="HOGENOM" id="CLU_3049749_0_0_1"/>
<sequence length="54" mass="6140">MKAHGLENDCTLNAIHCYVSREKCVCVLKQQDEFEVRAGLYAGYGLTVSCLRRF</sequence>
<evidence type="ECO:0000313" key="3">
    <source>
        <dbReference type="Proteomes" id="UP000002494"/>
    </source>
</evidence>
<proteinExistence type="evidence at transcript level"/>
<dbReference type="RGD" id="15010601">
    <property type="gene designation" value="AABR07015525.1"/>
</dbReference>
<reference evidence="1" key="2">
    <citation type="submission" date="2004-02" db="EMBL/GenBank/DDBJ databases">
        <title>Liver regeneration after PH.</title>
        <authorList>
            <person name="Xu C.S."/>
            <person name="Zhang L."/>
            <person name="Chang C.F."/>
            <person name="Han H.P."/>
            <person name="Wang G.P."/>
            <person name="Chai L.Q."/>
            <person name="Yuan J.Y."/>
            <person name="Yang K.J."/>
            <person name="Zhao L.F."/>
            <person name="Ma H."/>
            <person name="Wang L."/>
            <person name="Wang S.F."/>
            <person name="Xing X.K."/>
            <person name="Shen G.M."/>
            <person name="Shi J.B."/>
            <person name="Rahman S."/>
            <person name="Wang Q.N."/>
            <person name="Zhang J.B."/>
        </authorList>
    </citation>
    <scope>NUCLEOTIDE SEQUENCE</scope>
</reference>
<accession>Q6QI51</accession>
<dbReference type="EMBL" id="AY539908">
    <property type="protein sequence ID" value="AAS66248.1"/>
    <property type="molecule type" value="mRNA"/>
</dbReference>
<organism evidence="1">
    <name type="scientific">Rattus norvegicus</name>
    <name type="common">Rat</name>
    <dbReference type="NCBI Taxonomy" id="10116"/>
    <lineage>
        <taxon>Eukaryota</taxon>
        <taxon>Metazoa</taxon>
        <taxon>Chordata</taxon>
        <taxon>Craniata</taxon>
        <taxon>Vertebrata</taxon>
        <taxon>Euteleostomi</taxon>
        <taxon>Mammalia</taxon>
        <taxon>Eutheria</taxon>
        <taxon>Euarchontoglires</taxon>
        <taxon>Glires</taxon>
        <taxon>Rodentia</taxon>
        <taxon>Myomorpha</taxon>
        <taxon>Muroidea</taxon>
        <taxon>Muridae</taxon>
        <taxon>Murinae</taxon>
        <taxon>Rattus</taxon>
    </lineage>
</organism>
<evidence type="ECO:0000313" key="2">
    <source>
        <dbReference type="Ensembl" id="ENSRNOP00000071720.1"/>
    </source>
</evidence>
<reference evidence="2 3" key="1">
    <citation type="journal article" date="2004" name="Nature">
        <title>Genome sequence of the Brown Norway rat yields insights into mammalian evolution.</title>
        <authorList>
            <consortium name="Rat Genome Sequencing Project Consortium"/>
            <person name="Gibbs R.A."/>
            <person name="Weinstock G.M."/>
            <person name="Metzker M.L."/>
            <person name="Muzny D.M."/>
            <person name="Sodergren E.J."/>
            <person name="Scherer S."/>
            <person name="Scott G."/>
            <person name="Steffen D."/>
            <person name="Worley K.C."/>
            <person name="Burch P.E."/>
            <person name="Okwuonu G."/>
            <person name="Hines S."/>
            <person name="Lewis L."/>
            <person name="Deramo C."/>
            <person name="Delgado O."/>
            <person name="Dugan-Rocha S."/>
            <person name="Miner G."/>
            <person name="Morgan M."/>
            <person name="Hawes A."/>
            <person name="Gill R."/>
            <person name="Holt R.A."/>
            <person name="Adams M.D."/>
            <person name="Amanatides P.G."/>
            <person name="Baden-Tillson H."/>
            <person name="Barnstead M."/>
            <person name="Chin S."/>
            <person name="Evans C.A."/>
            <person name="Ferriera S."/>
            <person name="Fosler C."/>
            <person name="Glodek A."/>
            <person name="Gu Z."/>
            <person name="Jennings D."/>
            <person name="Kraft C.L."/>
            <person name="Nguyen T."/>
            <person name="Pfannkoch C.M."/>
            <person name="Sitter C."/>
            <person name="Sutton G.G."/>
            <person name="Venter J.C."/>
            <person name="Woodage T."/>
            <person name="Smith D."/>
            <person name="Lee H.-M."/>
            <person name="Gustafson E."/>
            <person name="Cahill P."/>
            <person name="Kana A."/>
            <person name="Doucette-Stamm L."/>
            <person name="Weinstock K."/>
            <person name="Fechtel K."/>
            <person name="Weiss R.B."/>
            <person name="Dunn D.M."/>
            <person name="Green E.D."/>
            <person name="Blakesley R.W."/>
            <person name="Bouffard G.G."/>
            <person name="De Jong P.J."/>
            <person name="Osoegawa K."/>
            <person name="Zhu B."/>
            <person name="Marra M."/>
            <person name="Schein J."/>
            <person name="Bosdet I."/>
            <person name="Fjell C."/>
            <person name="Jones S."/>
            <person name="Krzywinski M."/>
            <person name="Mathewson C."/>
            <person name="Siddiqui A."/>
            <person name="Wye N."/>
            <person name="McPherson J."/>
            <person name="Zhao S."/>
            <person name="Fraser C.M."/>
            <person name="Shetty J."/>
            <person name="Shatsman S."/>
            <person name="Geer K."/>
            <person name="Chen Y."/>
            <person name="Abramzon S."/>
            <person name="Nierman W.C."/>
            <person name="Havlak P.H."/>
            <person name="Chen R."/>
            <person name="Durbin K.J."/>
            <person name="Egan A."/>
            <person name="Ren Y."/>
            <person name="Song X.-Z."/>
            <person name="Li B."/>
            <person name="Liu Y."/>
            <person name="Qin X."/>
            <person name="Cawley S."/>
            <person name="Cooney A.J."/>
            <person name="D'Souza L.M."/>
            <person name="Martin K."/>
            <person name="Wu J.Q."/>
            <person name="Gonzalez-Garay M.L."/>
            <person name="Jackson A.R."/>
            <person name="Kalafus K.J."/>
            <person name="McLeod M.P."/>
            <person name="Milosavljevic A."/>
            <person name="Virk D."/>
            <person name="Volkov A."/>
            <person name="Wheeler D.A."/>
            <person name="Zhang Z."/>
            <person name="Bailey J.A."/>
            <person name="Eichler E.E."/>
            <person name="Tuzun E."/>
            <person name="Birney E."/>
            <person name="Mongin E."/>
            <person name="Ureta-Vidal A."/>
            <person name="Woodwark C."/>
            <person name="Zdobnov E."/>
            <person name="Bork P."/>
            <person name="Suyama M."/>
            <person name="Torrents D."/>
            <person name="Alexandersson M."/>
            <person name="Trask B.J."/>
            <person name="Young J.M."/>
            <person name="Huang H."/>
            <person name="Wang H."/>
            <person name="Xing H."/>
            <person name="Daniels S."/>
            <person name="Gietzen D."/>
            <person name="Schmidt J."/>
            <person name="Stevens K."/>
            <person name="Vitt U."/>
            <person name="Wingrove J."/>
            <person name="Camara F."/>
            <person name="Mar Alba M."/>
            <person name="Abril J.F."/>
            <person name="Guigo R."/>
            <person name="Smit A."/>
            <person name="Dubchak I."/>
            <person name="Rubin E.M."/>
            <person name="Couronne O."/>
            <person name="Poliakov A."/>
            <person name="Huebner N."/>
            <person name="Ganten D."/>
            <person name="Goesele C."/>
            <person name="Hummel O."/>
            <person name="Kreitler T."/>
            <person name="Lee Y.-A."/>
            <person name="Monti J."/>
            <person name="Schulz H."/>
            <person name="Zimdahl H."/>
            <person name="Himmelbauer H."/>
            <person name="Lehrach H."/>
            <person name="Jacob H.J."/>
            <person name="Bromberg S."/>
            <person name="Gullings-Handley J."/>
            <person name="Jensen-Seaman M.I."/>
            <person name="Kwitek A.E."/>
            <person name="Lazar J."/>
            <person name="Pasko D."/>
            <person name="Tonellato P.J."/>
            <person name="Twigger S."/>
            <person name="Ponting C.P."/>
            <person name="Duarte J.M."/>
            <person name="Rice S."/>
            <person name="Goodstadt L."/>
            <person name="Beatson S.A."/>
            <person name="Emes R.D."/>
            <person name="Winter E.E."/>
            <person name="Webber C."/>
            <person name="Brandt P."/>
            <person name="Nyakatura G."/>
            <person name="Adetobi M."/>
            <person name="Chiaromonte F."/>
            <person name="Elnitski L."/>
            <person name="Eswara P."/>
            <person name="Hardison R.C."/>
            <person name="Hou M."/>
            <person name="Kolbe D."/>
            <person name="Makova K."/>
            <person name="Miller W."/>
            <person name="Nekrutenko A."/>
            <person name="Riemer C."/>
            <person name="Schwartz S."/>
            <person name="Taylor J."/>
            <person name="Yang S."/>
            <person name="Zhang Y."/>
            <person name="Lindpaintner K."/>
            <person name="Andrews T.D."/>
            <person name="Caccamo M."/>
            <person name="Clamp M."/>
            <person name="Clarke L."/>
            <person name="Curwen V."/>
            <person name="Durbin R.M."/>
            <person name="Eyras E."/>
            <person name="Searle S.M."/>
            <person name="Cooper G.M."/>
            <person name="Batzoglou S."/>
            <person name="Brudno M."/>
            <person name="Sidow A."/>
            <person name="Stone E.A."/>
            <person name="Payseur B.A."/>
            <person name="Bourque G."/>
            <person name="Lopez-Otin C."/>
            <person name="Puente X.S."/>
            <person name="Chakrabarti K."/>
            <person name="Chatterji S."/>
            <person name="Dewey C."/>
            <person name="Pachter L."/>
            <person name="Bray N."/>
            <person name="Yap V.B."/>
            <person name="Caspi A."/>
            <person name="Tesler G."/>
            <person name="Pevzner P.A."/>
            <person name="Haussler D."/>
            <person name="Roskin K.M."/>
            <person name="Baertsch R."/>
            <person name="Clawson H."/>
            <person name="Furey T.S."/>
            <person name="Hinrichs A.S."/>
            <person name="Karolchik D."/>
            <person name="Kent W.J."/>
            <person name="Rosenbloom K.R."/>
            <person name="Trumbower H."/>
            <person name="Weirauch M."/>
            <person name="Cooper D.N."/>
            <person name="Stenson P.D."/>
            <person name="Ma B."/>
            <person name="Brent M."/>
            <person name="Arumugam M."/>
            <person name="Shteynberg D."/>
            <person name="Copley R.R."/>
            <person name="Taylor M.S."/>
            <person name="Riethman H."/>
            <person name="Mudunuri U."/>
            <person name="Peterson J."/>
            <person name="Guyer M."/>
            <person name="Felsenfeld A."/>
            <person name="Old S."/>
            <person name="Mockrin S."/>
            <person name="Collins F.S."/>
        </authorList>
    </citation>
    <scope>NUCLEOTIDE SEQUENCE [LARGE SCALE GENOMIC DNA]</scope>
    <source>
        <strain evidence="2 3">Brown Norway</strain>
    </source>
</reference>
<evidence type="ECO:0000313" key="1">
    <source>
        <dbReference type="EMBL" id="AAS66248.1"/>
    </source>
</evidence>
<dbReference type="Proteomes" id="UP000002494">
    <property type="component" value="Chromosome 14"/>
</dbReference>
<name>Q6QI51_RAT</name>
<evidence type="ECO:0000313" key="4">
    <source>
        <dbReference type="RGD" id="15010601"/>
    </source>
</evidence>
<dbReference type="AGR" id="RGD:15010601"/>
<reference evidence="2" key="3">
    <citation type="submission" date="2025-05" db="UniProtKB">
        <authorList>
            <consortium name="Ensembl"/>
        </authorList>
    </citation>
    <scope>IDENTIFICATION</scope>
    <source>
        <strain evidence="2">Brown Norway</strain>
    </source>
</reference>